<dbReference type="RefSeq" id="WP_147030196.1">
    <property type="nucleotide sequence ID" value="NZ_CP042436.1"/>
</dbReference>
<gene>
    <name evidence="3" type="ORF">FRZ54_03135</name>
</gene>
<dbReference type="GO" id="GO:0008253">
    <property type="term" value="F:5'-nucleotidase activity"/>
    <property type="evidence" value="ECO:0007669"/>
    <property type="project" value="InterPro"/>
</dbReference>
<dbReference type="PANTHER" id="PTHR16504">
    <property type="entry name" value="5'(3')-DEOXYRIBONUCLEOTIDASE"/>
    <property type="match status" value="1"/>
</dbReference>
<dbReference type="InterPro" id="IPR036412">
    <property type="entry name" value="HAD-like_sf"/>
</dbReference>
<keyword evidence="4" id="KW-1185">Reference proteome</keyword>
<evidence type="ECO:0000313" key="4">
    <source>
        <dbReference type="Proteomes" id="UP000321479"/>
    </source>
</evidence>
<accession>A0A5B8URN8</accession>
<name>A0A5B8URN8_9SPHI</name>
<reference evidence="3 4" key="1">
    <citation type="journal article" date="2017" name="Curr. Microbiol.">
        <title>Mucilaginibacter ginsenosidivorans sp. nov., Isolated from Soil of Ginseng Field.</title>
        <authorList>
            <person name="Kim M.M."/>
            <person name="Siddiqi M.Z."/>
            <person name="Im W.T."/>
        </authorList>
    </citation>
    <scope>NUCLEOTIDE SEQUENCE [LARGE SCALE GENOMIC DNA]</scope>
    <source>
        <strain evidence="3 4">Gsoil 3017</strain>
    </source>
</reference>
<dbReference type="SFLD" id="SFLDG01146">
    <property type="entry name" value="C1.2.2"/>
    <property type="match status" value="1"/>
</dbReference>
<dbReference type="Gene3D" id="1.10.40.40">
    <property type="entry name" value="Deoxyribonucleotidase, domain 2"/>
    <property type="match status" value="1"/>
</dbReference>
<protein>
    <submittedName>
        <fullName evidence="3">5'(3')-deoxyribonucleotidase</fullName>
    </submittedName>
</protein>
<organism evidence="3 4">
    <name type="scientific">Mucilaginibacter ginsenosidivorans</name>
    <dbReference type="NCBI Taxonomy" id="398053"/>
    <lineage>
        <taxon>Bacteria</taxon>
        <taxon>Pseudomonadati</taxon>
        <taxon>Bacteroidota</taxon>
        <taxon>Sphingobacteriia</taxon>
        <taxon>Sphingobacteriales</taxon>
        <taxon>Sphingobacteriaceae</taxon>
        <taxon>Mucilaginibacter</taxon>
    </lineage>
</organism>
<dbReference type="EMBL" id="CP042436">
    <property type="protein sequence ID" value="QEC61619.1"/>
    <property type="molecule type" value="Genomic_DNA"/>
</dbReference>
<dbReference type="KEGG" id="mgin:FRZ54_03135"/>
<dbReference type="SUPFAM" id="SSF56784">
    <property type="entry name" value="HAD-like"/>
    <property type="match status" value="1"/>
</dbReference>
<dbReference type="Gene3D" id="3.40.50.1000">
    <property type="entry name" value="HAD superfamily/HAD-like"/>
    <property type="match status" value="1"/>
</dbReference>
<dbReference type="SFLD" id="SFLDG01126">
    <property type="entry name" value="C1.2:_Nucleotidase_Like"/>
    <property type="match status" value="1"/>
</dbReference>
<feature type="active site" description="Proton donor" evidence="2">
    <location>
        <position position="12"/>
    </location>
</feature>
<dbReference type="AlphaFoldDB" id="A0A5B8URN8"/>
<comment type="similarity">
    <text evidence="1">Belongs to the 5'(3')-deoxyribonucleotidase family.</text>
</comment>
<dbReference type="SFLD" id="SFLDS00003">
    <property type="entry name" value="Haloacid_Dehalogenase"/>
    <property type="match status" value="1"/>
</dbReference>
<dbReference type="InterPro" id="IPR010708">
    <property type="entry name" value="5'(3')-deoxyribonucleotidase"/>
</dbReference>
<feature type="active site" description="Nucleophile" evidence="2">
    <location>
        <position position="10"/>
    </location>
</feature>
<dbReference type="Pfam" id="PF06941">
    <property type="entry name" value="NT5C"/>
    <property type="match status" value="1"/>
</dbReference>
<evidence type="ECO:0000256" key="2">
    <source>
        <dbReference type="PIRSR" id="PIRSR610708-1"/>
    </source>
</evidence>
<dbReference type="GO" id="GO:0009223">
    <property type="term" value="P:pyrimidine deoxyribonucleotide catabolic process"/>
    <property type="evidence" value="ECO:0007669"/>
    <property type="project" value="TreeGrafter"/>
</dbReference>
<dbReference type="PANTHER" id="PTHR16504:SF4">
    <property type="entry name" value="5'(3')-DEOXYRIBONUCLEOTIDASE"/>
    <property type="match status" value="1"/>
</dbReference>
<evidence type="ECO:0000256" key="1">
    <source>
        <dbReference type="ARBA" id="ARBA00009589"/>
    </source>
</evidence>
<proteinExistence type="inferred from homology"/>
<evidence type="ECO:0000313" key="3">
    <source>
        <dbReference type="EMBL" id="QEC61619.1"/>
    </source>
</evidence>
<dbReference type="OrthoDB" id="278110at2"/>
<dbReference type="InterPro" id="IPR023214">
    <property type="entry name" value="HAD_sf"/>
</dbReference>
<sequence length="176" mass="20508">MEQKIRLAIDMDEVLADTIDKFIEVYRQDHQTEILLEEMSGKEFHELLPDTLNDSWRTYVNAPGFFRDLKVMPGAQDVVKELCTKYDVYVVSAAMEFKNSLVDKLDWLGDHFPYIGWKNIIFCGNKIVDVGIMIDDRIRNFAGFQGRPILFSSPHNHFVTEYERANNWAEIADKLL</sequence>
<dbReference type="Proteomes" id="UP000321479">
    <property type="component" value="Chromosome"/>
</dbReference>